<gene>
    <name evidence="13" type="ORF">PPACK8108_LOCUS8758</name>
</gene>
<evidence type="ECO:0000256" key="7">
    <source>
        <dbReference type="ARBA" id="ARBA00022801"/>
    </source>
</evidence>
<accession>A0AAV0AWX4</accession>
<comment type="subcellular location">
    <subcellularLocation>
        <location evidence="2">Nucleus</location>
    </subcellularLocation>
</comment>
<dbReference type="Pfam" id="PF14533">
    <property type="entry name" value="USP7_C2"/>
    <property type="match status" value="1"/>
</dbReference>
<dbReference type="PANTHER" id="PTHR24006">
    <property type="entry name" value="UBIQUITIN CARBOXYL-TERMINAL HYDROLASE"/>
    <property type="match status" value="1"/>
</dbReference>
<dbReference type="CDD" id="cd02659">
    <property type="entry name" value="peptidase_C19C"/>
    <property type="match status" value="1"/>
</dbReference>
<evidence type="ECO:0000256" key="6">
    <source>
        <dbReference type="ARBA" id="ARBA00022786"/>
    </source>
</evidence>
<dbReference type="PROSITE" id="PS00972">
    <property type="entry name" value="USP_1"/>
    <property type="match status" value="1"/>
</dbReference>
<feature type="compositionally biased region" description="Pro residues" evidence="10">
    <location>
        <begin position="25"/>
        <end position="39"/>
    </location>
</feature>
<dbReference type="Pfam" id="PF12436">
    <property type="entry name" value="USP7_ICP0_bdg"/>
    <property type="match status" value="1"/>
</dbReference>
<dbReference type="Pfam" id="PF00443">
    <property type="entry name" value="UCH"/>
    <property type="match status" value="1"/>
</dbReference>
<reference evidence="13" key="1">
    <citation type="submission" date="2022-06" db="EMBL/GenBank/DDBJ databases">
        <authorList>
            <consortium name="SYNGENTA / RWTH Aachen University"/>
        </authorList>
    </citation>
    <scope>NUCLEOTIDE SEQUENCE</scope>
</reference>
<evidence type="ECO:0000313" key="13">
    <source>
        <dbReference type="EMBL" id="CAH7673857.1"/>
    </source>
</evidence>
<dbReference type="Pfam" id="PF22486">
    <property type="entry name" value="MATH_2"/>
    <property type="match status" value="1"/>
</dbReference>
<dbReference type="InterPro" id="IPR008974">
    <property type="entry name" value="TRAF-like"/>
</dbReference>
<dbReference type="InterPro" id="IPR001394">
    <property type="entry name" value="Peptidase_C19_UCH"/>
</dbReference>
<dbReference type="SMART" id="SM00061">
    <property type="entry name" value="MATH"/>
    <property type="match status" value="1"/>
</dbReference>
<evidence type="ECO:0000259" key="12">
    <source>
        <dbReference type="PROSITE" id="PS50235"/>
    </source>
</evidence>
<evidence type="ECO:0000256" key="5">
    <source>
        <dbReference type="ARBA" id="ARBA00022670"/>
    </source>
</evidence>
<sequence>MVSQPVHTTVDAGCVFRSSSQPLPTHQPVPLPHPSPLIPTPAAAAVSPSCPQLSSDLSPPHPKDPLEGPSNILPESLASPPMEPETISVDDSEAFAAKHLTNLGIPVEDFKRHSWRIPNYRKLAKRVTSDTFTAGGHEWNILLFPQGNSNGQANDMVSIYLNYGDPKKQPEGWHVCAQFALAISNPHDGTCYIQSQAQHRFTNDEQDWGFTRFVELRKLFSPADSRVKPIIENDETVITAFVRVLKDETGVLWHNFVNYDSKKETGYVGLKNQGATCYMNSLLQSLFLTNYFRKAVYQIPTENDGPDSVPLALQRVFYQLQTSDQSVGTTELTKSFGWKSLDAFLQHDVQEFSRVLQDKLESKMKGTPADGAIQYLFAGKYKTYLKCIEVDYESSREETFLDVQLDIKDLQGRPFKNLQESFEAYITPEMMDGDNKYHAGDEYGLQDAKKGTIFMEFPPVLHLHLKRFEYDFQRDMQVKINDRHEFPFEIDLAPYLDDSADKSANWKYRLHGVLVHSGDVHGGHYFVLIKPHPDSKWYKFDDDRVTPVTDREVLEDNFGGEMLINGAAVNGGGKGLGGKGVIKRFTNAYMLVYVRESAASAILAPVTQVDTPTHLKSRLEKEQREQDKKKREKEEMHLYLTTKIITDETFQAHEGFDLALFDDRTMPPSDLPTFRIPKQQPFLDFKAKVAQDLGYEPNQIRLWVLVNRQNKTVRPDTVIPEHDPTLTMEVVRDKMASKAQDLKLYLEVVDPNQELPPPDSKNGPLMVFVKYFDASGQTLAGVGHFYVDRNQMVSDIIPAINARMNFPENTPLKLYEEIKPGMIDPMKPKATFLQSEIQDGDIICFQIELSEKELADLEKQRLYLDPVAFYDFFTNRLLVQFKPRYDDMSITIEFDLLLSKKLTYDLMAARVGEKLQYDPMKLRFTNSHQGNPKSVIRRAAAQGCVADMIQSSYSNAPSNLLFYELLEMSIVEIETKRNVRVTWTGAHNRDEGQHSFLMPKTSSMHDVADKLSTMIKFSENSTNKIKLFTIHEGRVQKPFAGGEILRDVTDLEDLYAEEVQQDELIHCDEKEGKIIDVYHFQKELTRHHGIPFKFLIKPGEAFTETKERLRQRLGLTEKEIIKMKFSIAQFNTYTKPSYILDTDTIFDHKWSKGDLLGIDHLDKSRKNVGLEKAVYIK</sequence>
<evidence type="ECO:0000256" key="10">
    <source>
        <dbReference type="SAM" id="MobiDB-lite"/>
    </source>
</evidence>
<dbReference type="SUPFAM" id="SSF54001">
    <property type="entry name" value="Cysteine proteinases"/>
    <property type="match status" value="1"/>
</dbReference>
<dbReference type="InterPro" id="IPR024729">
    <property type="entry name" value="USP7_ICP0-binding_dom"/>
</dbReference>
<keyword evidence="7" id="KW-0378">Hydrolase</keyword>
<dbReference type="PROSITE" id="PS50235">
    <property type="entry name" value="USP_3"/>
    <property type="match status" value="1"/>
</dbReference>
<dbReference type="GO" id="GO:0005829">
    <property type="term" value="C:cytosol"/>
    <property type="evidence" value="ECO:0007669"/>
    <property type="project" value="TreeGrafter"/>
</dbReference>
<dbReference type="InterPro" id="IPR028889">
    <property type="entry name" value="USP"/>
</dbReference>
<dbReference type="EMBL" id="CALTRL010001841">
    <property type="protein sequence ID" value="CAH7673857.1"/>
    <property type="molecule type" value="Genomic_DNA"/>
</dbReference>
<evidence type="ECO:0000256" key="1">
    <source>
        <dbReference type="ARBA" id="ARBA00000707"/>
    </source>
</evidence>
<dbReference type="FunFam" id="2.60.210.10:FF:000011">
    <property type="entry name" value="Ubiquitin carboxyl-terminal hydrolase 7"/>
    <property type="match status" value="1"/>
</dbReference>
<protein>
    <recommendedName>
        <fullName evidence="4">ubiquitinyl hydrolase 1</fullName>
        <ecNumber evidence="4">3.4.19.12</ecNumber>
    </recommendedName>
</protein>
<keyword evidence="5" id="KW-0645">Protease</keyword>
<dbReference type="GO" id="GO:0006508">
    <property type="term" value="P:proteolysis"/>
    <property type="evidence" value="ECO:0007669"/>
    <property type="project" value="UniProtKB-KW"/>
</dbReference>
<evidence type="ECO:0000256" key="3">
    <source>
        <dbReference type="ARBA" id="ARBA00009085"/>
    </source>
</evidence>
<dbReference type="AlphaFoldDB" id="A0AAV0AWX4"/>
<dbReference type="GO" id="GO:0005634">
    <property type="term" value="C:nucleus"/>
    <property type="evidence" value="ECO:0007669"/>
    <property type="project" value="UniProtKB-SubCell"/>
</dbReference>
<evidence type="ECO:0000256" key="2">
    <source>
        <dbReference type="ARBA" id="ARBA00004123"/>
    </source>
</evidence>
<evidence type="ECO:0000313" key="14">
    <source>
        <dbReference type="Proteomes" id="UP001153365"/>
    </source>
</evidence>
<dbReference type="PANTHER" id="PTHR24006:SF644">
    <property type="entry name" value="UBIQUITIN CARBOXYL-TERMINAL HYDROLASE 7"/>
    <property type="match status" value="1"/>
</dbReference>
<evidence type="ECO:0000259" key="11">
    <source>
        <dbReference type="PROSITE" id="PS50144"/>
    </source>
</evidence>
<dbReference type="Gene3D" id="2.60.210.10">
    <property type="entry name" value="Apoptosis, Tumor Necrosis Factor Receptor Associated Protein 2, Chain A"/>
    <property type="match status" value="1"/>
</dbReference>
<dbReference type="EC" id="3.4.19.12" evidence="4"/>
<proteinExistence type="inferred from homology"/>
<keyword evidence="9" id="KW-0539">Nucleus</keyword>
<comment type="caution">
    <text evidence="13">The sequence shown here is derived from an EMBL/GenBank/DDBJ whole genome shotgun (WGS) entry which is preliminary data.</text>
</comment>
<dbReference type="Gene3D" id="3.90.70.10">
    <property type="entry name" value="Cysteine proteinases"/>
    <property type="match status" value="1"/>
</dbReference>
<dbReference type="GO" id="GO:0004843">
    <property type="term" value="F:cysteine-type deubiquitinase activity"/>
    <property type="evidence" value="ECO:0007669"/>
    <property type="project" value="UniProtKB-EC"/>
</dbReference>
<dbReference type="FunFam" id="3.90.70.10:FF:000005">
    <property type="entry name" value="Ubiquitin carboxyl-terminal hydrolase 7"/>
    <property type="match status" value="1"/>
</dbReference>
<feature type="domain" description="USP" evidence="12">
    <location>
        <begin position="268"/>
        <end position="596"/>
    </location>
</feature>
<dbReference type="InterPro" id="IPR018200">
    <property type="entry name" value="USP_CS"/>
</dbReference>
<feature type="domain" description="MATH" evidence="11">
    <location>
        <begin position="110"/>
        <end position="242"/>
    </location>
</feature>
<dbReference type="InterPro" id="IPR050164">
    <property type="entry name" value="Peptidase_C19"/>
</dbReference>
<evidence type="ECO:0000256" key="4">
    <source>
        <dbReference type="ARBA" id="ARBA00012759"/>
    </source>
</evidence>
<keyword evidence="8" id="KW-0788">Thiol protease</keyword>
<keyword evidence="6" id="KW-0833">Ubl conjugation pathway</keyword>
<name>A0AAV0AWX4_PHAPC</name>
<dbReference type="PROSITE" id="PS00973">
    <property type="entry name" value="USP_2"/>
    <property type="match status" value="1"/>
</dbReference>
<comment type="similarity">
    <text evidence="3">Belongs to the peptidase C19 family.</text>
</comment>
<dbReference type="Proteomes" id="UP001153365">
    <property type="component" value="Unassembled WGS sequence"/>
</dbReference>
<keyword evidence="14" id="KW-1185">Reference proteome</keyword>
<dbReference type="InterPro" id="IPR038765">
    <property type="entry name" value="Papain-like_cys_pep_sf"/>
</dbReference>
<dbReference type="GO" id="GO:0031647">
    <property type="term" value="P:regulation of protein stability"/>
    <property type="evidence" value="ECO:0007669"/>
    <property type="project" value="TreeGrafter"/>
</dbReference>
<dbReference type="InterPro" id="IPR029346">
    <property type="entry name" value="USP_C"/>
</dbReference>
<dbReference type="FunFam" id="3.10.20.90:FF:000236">
    <property type="entry name" value="Ubiquitin carboxyl-terminal hydrolase 7, variant"/>
    <property type="match status" value="1"/>
</dbReference>
<feature type="region of interest" description="Disordered" evidence="10">
    <location>
        <begin position="17"/>
        <end position="86"/>
    </location>
</feature>
<dbReference type="SUPFAM" id="SSF49599">
    <property type="entry name" value="TRAF domain-like"/>
    <property type="match status" value="1"/>
</dbReference>
<dbReference type="PROSITE" id="PS50144">
    <property type="entry name" value="MATH"/>
    <property type="match status" value="1"/>
</dbReference>
<dbReference type="FunFam" id="3.10.20.90:FF:000215">
    <property type="entry name" value="Ubiquitin carboxyl-terminal hydrolase 7, variant"/>
    <property type="match status" value="1"/>
</dbReference>
<comment type="catalytic activity">
    <reaction evidence="1">
        <text>Thiol-dependent hydrolysis of ester, thioester, amide, peptide and isopeptide bonds formed by the C-terminal Gly of ubiquitin (a 76-residue protein attached to proteins as an intracellular targeting signal).</text>
        <dbReference type="EC" id="3.4.19.12"/>
    </reaction>
</comment>
<dbReference type="GO" id="GO:0016579">
    <property type="term" value="P:protein deubiquitination"/>
    <property type="evidence" value="ECO:0007669"/>
    <property type="project" value="InterPro"/>
</dbReference>
<evidence type="ECO:0000256" key="8">
    <source>
        <dbReference type="ARBA" id="ARBA00022807"/>
    </source>
</evidence>
<dbReference type="GO" id="GO:0140492">
    <property type="term" value="F:metal-dependent deubiquitinase activity"/>
    <property type="evidence" value="ECO:0007669"/>
    <property type="project" value="UniProtKB-ARBA"/>
</dbReference>
<evidence type="ECO:0000256" key="9">
    <source>
        <dbReference type="ARBA" id="ARBA00023242"/>
    </source>
</evidence>
<dbReference type="Gene3D" id="3.10.20.90">
    <property type="entry name" value="Phosphatidylinositol 3-kinase Catalytic Subunit, Chain A, domain 1"/>
    <property type="match status" value="2"/>
</dbReference>
<organism evidence="13 14">
    <name type="scientific">Phakopsora pachyrhizi</name>
    <name type="common">Asian soybean rust disease fungus</name>
    <dbReference type="NCBI Taxonomy" id="170000"/>
    <lineage>
        <taxon>Eukaryota</taxon>
        <taxon>Fungi</taxon>
        <taxon>Dikarya</taxon>
        <taxon>Basidiomycota</taxon>
        <taxon>Pucciniomycotina</taxon>
        <taxon>Pucciniomycetes</taxon>
        <taxon>Pucciniales</taxon>
        <taxon>Phakopsoraceae</taxon>
        <taxon>Phakopsora</taxon>
    </lineage>
</organism>
<dbReference type="InterPro" id="IPR002083">
    <property type="entry name" value="MATH/TRAF_dom"/>
</dbReference>